<gene>
    <name evidence="1" type="ORF">AC578_4683</name>
</gene>
<evidence type="ECO:0000313" key="1">
    <source>
        <dbReference type="EMBL" id="KXS98399.1"/>
    </source>
</evidence>
<organism evidence="1 2">
    <name type="scientific">Pseudocercospora eumusae</name>
    <dbReference type="NCBI Taxonomy" id="321146"/>
    <lineage>
        <taxon>Eukaryota</taxon>
        <taxon>Fungi</taxon>
        <taxon>Dikarya</taxon>
        <taxon>Ascomycota</taxon>
        <taxon>Pezizomycotina</taxon>
        <taxon>Dothideomycetes</taxon>
        <taxon>Dothideomycetidae</taxon>
        <taxon>Mycosphaerellales</taxon>
        <taxon>Mycosphaerellaceae</taxon>
        <taxon>Pseudocercospora</taxon>
    </lineage>
</organism>
<sequence>MPFDKDSGLVFKENTISLSKCQHNVEHRSLFVKGSRQTRSGHGTSSLVETAINALLNNVSSLEVDALRPLPKHIVERLWTAITRAGADSLHAWQAFATTGHFGRKFVKTFRIECVQCSCRFLKLAEKVPLRNQSSWLTTLTICGRSDDIAQMVSLAKLNGLQNLYIQSNRPPSRPQEATFSDRILRALAMEARDHGALSQLETLFVDNQRDVTSNSLQCLNDFPALSLFCTRDCSFPKRENLKSQIQGIGWHLDTGDDKAGLFYHYMTSLHAHNSSRVWSASVQKCLQHRRRHVSKNHLPILDVEVLPYRTSDSYNSVSLPFEEFASRVACFLRDQEQASIAQTMPVPEPPTKRRKLNTKKADAFRDLLHGLT</sequence>
<dbReference type="Proteomes" id="UP000070133">
    <property type="component" value="Unassembled WGS sequence"/>
</dbReference>
<dbReference type="OrthoDB" id="5273928at2759"/>
<protein>
    <submittedName>
        <fullName evidence="1">Uncharacterized protein</fullName>
    </submittedName>
</protein>
<proteinExistence type="predicted"/>
<reference evidence="1 2" key="1">
    <citation type="submission" date="2015-07" db="EMBL/GenBank/DDBJ databases">
        <title>Comparative genomics of the Sigatoka disease complex on banana suggests a link between parallel evolutionary changes in Pseudocercospora fijiensis and Pseudocercospora eumusae and increased virulence on the banana host.</title>
        <authorList>
            <person name="Chang T.-C."/>
            <person name="Salvucci A."/>
            <person name="Crous P.W."/>
            <person name="Stergiopoulos I."/>
        </authorList>
    </citation>
    <scope>NUCLEOTIDE SEQUENCE [LARGE SCALE GENOMIC DNA]</scope>
    <source>
        <strain evidence="1 2">CBS 114824</strain>
    </source>
</reference>
<accession>A0A139H7P0</accession>
<keyword evidence="2" id="KW-1185">Reference proteome</keyword>
<dbReference type="AlphaFoldDB" id="A0A139H7P0"/>
<dbReference type="EMBL" id="LFZN01000115">
    <property type="protein sequence ID" value="KXS98399.1"/>
    <property type="molecule type" value="Genomic_DNA"/>
</dbReference>
<name>A0A139H7P0_9PEZI</name>
<evidence type="ECO:0000313" key="2">
    <source>
        <dbReference type="Proteomes" id="UP000070133"/>
    </source>
</evidence>
<comment type="caution">
    <text evidence="1">The sequence shown here is derived from an EMBL/GenBank/DDBJ whole genome shotgun (WGS) entry which is preliminary data.</text>
</comment>